<reference evidence="1" key="3">
    <citation type="submission" date="2025-09" db="UniProtKB">
        <authorList>
            <consortium name="Ensembl"/>
        </authorList>
    </citation>
    <scope>IDENTIFICATION</scope>
</reference>
<accession>A0AAQ5XVJ6</accession>
<dbReference type="AlphaFoldDB" id="A0AAQ5XVJ6"/>
<evidence type="ECO:0000313" key="1">
    <source>
        <dbReference type="Ensembl" id="ENSAOCP00000043676.1"/>
    </source>
</evidence>
<proteinExistence type="predicted"/>
<protein>
    <recommendedName>
        <fullName evidence="3">Sterile alpha motif domain-containing 3-like</fullName>
    </recommendedName>
</protein>
<keyword evidence="2" id="KW-1185">Reference proteome</keyword>
<dbReference type="PANTHER" id="PTHR31025">
    <property type="entry name" value="SI:CH211-196P9.1-RELATED"/>
    <property type="match status" value="1"/>
</dbReference>
<organism evidence="1 2">
    <name type="scientific">Amphiprion ocellaris</name>
    <name type="common">Clown anemonefish</name>
    <dbReference type="NCBI Taxonomy" id="80972"/>
    <lineage>
        <taxon>Eukaryota</taxon>
        <taxon>Metazoa</taxon>
        <taxon>Chordata</taxon>
        <taxon>Craniata</taxon>
        <taxon>Vertebrata</taxon>
        <taxon>Euteleostomi</taxon>
        <taxon>Actinopterygii</taxon>
        <taxon>Neopterygii</taxon>
        <taxon>Teleostei</taxon>
        <taxon>Neoteleostei</taxon>
        <taxon>Acanthomorphata</taxon>
        <taxon>Ovalentaria</taxon>
        <taxon>Pomacentridae</taxon>
        <taxon>Amphiprion</taxon>
    </lineage>
</organism>
<reference evidence="1" key="2">
    <citation type="submission" date="2025-08" db="UniProtKB">
        <authorList>
            <consortium name="Ensembl"/>
        </authorList>
    </citation>
    <scope>IDENTIFICATION</scope>
</reference>
<sequence length="427" mass="48972">MNSSGNQTNSLSPLSRYWRSISEWPDPFPIPTLSLDVELKLRKGNESYESNKIGIDVSRDMKIEILDKIAQAAFDIKAYPDHDELESIALALIAKYPCLKEPGRGKGYEGWLVSIRNKLNNYRAKLREAGCSEVSVNKKRKADGDVTKYTLKRAKRGEVNHVPEHPEQHDDASLEEQRLLLVEASKKARFDHSFIREKMDLTFSLRRREIVEEQPMVMEIQTRWPALFFKEQICEEFFRITNKELLGIFRAAVDEYTPKLLRLYRARKGAFGKDMENLLEKLDDETSNIVRHRKDAALRGLPVFLRDEPKELFKQCLAGSEVLESDREDESTKEVAVGILFVVEDCVATTSSAVVQNIAVVLEETIVLEDVPDLPSALAYLFGLLYALNISYPKALKYTFETFQHIFMEMGSDCTQRVRSLKNKLLL</sequence>
<dbReference type="PANTHER" id="PTHR31025:SF27">
    <property type="entry name" value="SI:CH211-193K19.2-RELATED"/>
    <property type="match status" value="1"/>
</dbReference>
<dbReference type="GeneTree" id="ENSGT00950000182912"/>
<name>A0AAQ5XVJ6_AMPOC</name>
<dbReference type="Ensembl" id="ENSAOCT00000079087.1">
    <property type="protein sequence ID" value="ENSAOCP00000043676.1"/>
    <property type="gene ID" value="ENSAOCG00000029743.1"/>
</dbReference>
<evidence type="ECO:0008006" key="3">
    <source>
        <dbReference type="Google" id="ProtNLM"/>
    </source>
</evidence>
<evidence type="ECO:0000313" key="2">
    <source>
        <dbReference type="Proteomes" id="UP001501940"/>
    </source>
</evidence>
<dbReference type="Proteomes" id="UP001501940">
    <property type="component" value="Chromosome 10"/>
</dbReference>
<reference evidence="1 2" key="1">
    <citation type="submission" date="2022-01" db="EMBL/GenBank/DDBJ databases">
        <title>A chromosome-scale genome assembly of the false clownfish, Amphiprion ocellaris.</title>
        <authorList>
            <person name="Ryu T."/>
        </authorList>
    </citation>
    <scope>NUCLEOTIDE SEQUENCE [LARGE SCALE GENOMIC DNA]</scope>
</reference>